<feature type="compositionally biased region" description="Basic and acidic residues" evidence="1">
    <location>
        <begin position="81"/>
        <end position="90"/>
    </location>
</feature>
<dbReference type="AlphaFoldDB" id="A0AAV4RK26"/>
<evidence type="ECO:0000256" key="1">
    <source>
        <dbReference type="SAM" id="MobiDB-lite"/>
    </source>
</evidence>
<dbReference type="Proteomes" id="UP001054837">
    <property type="component" value="Unassembled WGS sequence"/>
</dbReference>
<accession>A0AAV4RK26</accession>
<sequence length="90" mass="9726">MDVGNGSESTLNQLGELSWHIDDRGRCEQGVRQPLVESQMRCKTSPSPTTGMGVVGVRGCQAVCFADRSVSSPPSEPPSWMRRDWEGGGC</sequence>
<reference evidence="2 3" key="1">
    <citation type="submission" date="2021-06" db="EMBL/GenBank/DDBJ databases">
        <title>Caerostris darwini draft genome.</title>
        <authorList>
            <person name="Kono N."/>
            <person name="Arakawa K."/>
        </authorList>
    </citation>
    <scope>NUCLEOTIDE SEQUENCE [LARGE SCALE GENOMIC DNA]</scope>
</reference>
<proteinExistence type="predicted"/>
<organism evidence="2 3">
    <name type="scientific">Caerostris darwini</name>
    <dbReference type="NCBI Taxonomy" id="1538125"/>
    <lineage>
        <taxon>Eukaryota</taxon>
        <taxon>Metazoa</taxon>
        <taxon>Ecdysozoa</taxon>
        <taxon>Arthropoda</taxon>
        <taxon>Chelicerata</taxon>
        <taxon>Arachnida</taxon>
        <taxon>Araneae</taxon>
        <taxon>Araneomorphae</taxon>
        <taxon>Entelegynae</taxon>
        <taxon>Araneoidea</taxon>
        <taxon>Araneidae</taxon>
        <taxon>Caerostris</taxon>
    </lineage>
</organism>
<evidence type="ECO:0000313" key="2">
    <source>
        <dbReference type="EMBL" id="GIY21389.1"/>
    </source>
</evidence>
<dbReference type="EMBL" id="BPLQ01006296">
    <property type="protein sequence ID" value="GIY21389.1"/>
    <property type="molecule type" value="Genomic_DNA"/>
</dbReference>
<protein>
    <submittedName>
        <fullName evidence="2">Uncharacterized protein</fullName>
    </submittedName>
</protein>
<evidence type="ECO:0000313" key="3">
    <source>
        <dbReference type="Proteomes" id="UP001054837"/>
    </source>
</evidence>
<feature type="region of interest" description="Disordered" evidence="1">
    <location>
        <begin position="68"/>
        <end position="90"/>
    </location>
</feature>
<comment type="caution">
    <text evidence="2">The sequence shown here is derived from an EMBL/GenBank/DDBJ whole genome shotgun (WGS) entry which is preliminary data.</text>
</comment>
<name>A0AAV4RK26_9ARAC</name>
<gene>
    <name evidence="2" type="ORF">CDAR_202161</name>
</gene>
<keyword evidence="3" id="KW-1185">Reference proteome</keyword>